<accession>Q22BX7</accession>
<dbReference type="InParanoid" id="Q22BX7"/>
<dbReference type="PANTHER" id="PTHR10663">
    <property type="entry name" value="GUANYL-NUCLEOTIDE EXCHANGE FACTOR"/>
    <property type="match status" value="1"/>
</dbReference>
<dbReference type="GeneID" id="7843342"/>
<dbReference type="InterPro" id="IPR000904">
    <property type="entry name" value="Sec7_dom"/>
</dbReference>
<dbReference type="PROSITE" id="PS50190">
    <property type="entry name" value="SEC7"/>
    <property type="match status" value="1"/>
</dbReference>
<evidence type="ECO:0000259" key="2">
    <source>
        <dbReference type="PROSITE" id="PS50190"/>
    </source>
</evidence>
<dbReference type="KEGG" id="tet:TTHERM_01082910"/>
<dbReference type="OrthoDB" id="292089at2759"/>
<dbReference type="SUPFAM" id="SSF48425">
    <property type="entry name" value="Sec7 domain"/>
    <property type="match status" value="1"/>
</dbReference>
<dbReference type="STRING" id="312017.Q22BX7"/>
<organism evidence="3 4">
    <name type="scientific">Tetrahymena thermophila (strain SB210)</name>
    <dbReference type="NCBI Taxonomy" id="312017"/>
    <lineage>
        <taxon>Eukaryota</taxon>
        <taxon>Sar</taxon>
        <taxon>Alveolata</taxon>
        <taxon>Ciliophora</taxon>
        <taxon>Intramacronucleata</taxon>
        <taxon>Oligohymenophorea</taxon>
        <taxon>Hymenostomatida</taxon>
        <taxon>Tetrahymenina</taxon>
        <taxon>Tetrahymenidae</taxon>
        <taxon>Tetrahymena</taxon>
    </lineage>
</organism>
<feature type="domain" description="SEC7" evidence="2">
    <location>
        <begin position="422"/>
        <end position="611"/>
    </location>
</feature>
<feature type="compositionally biased region" description="Low complexity" evidence="1">
    <location>
        <begin position="1371"/>
        <end position="1387"/>
    </location>
</feature>
<evidence type="ECO:0000313" key="4">
    <source>
        <dbReference type="Proteomes" id="UP000009168"/>
    </source>
</evidence>
<dbReference type="InterPro" id="IPR023394">
    <property type="entry name" value="Sec7_C_sf"/>
</dbReference>
<dbReference type="CDD" id="cd00171">
    <property type="entry name" value="Sec7"/>
    <property type="match status" value="1"/>
</dbReference>
<feature type="compositionally biased region" description="Low complexity" evidence="1">
    <location>
        <begin position="1417"/>
        <end position="1429"/>
    </location>
</feature>
<dbReference type="Gene3D" id="1.10.220.20">
    <property type="match status" value="1"/>
</dbReference>
<dbReference type="RefSeq" id="XP_001030444.2">
    <property type="nucleotide sequence ID" value="XM_001030444.3"/>
</dbReference>
<evidence type="ECO:0000313" key="3">
    <source>
        <dbReference type="EMBL" id="EAR82781.2"/>
    </source>
</evidence>
<sequence length="1440" mass="169757">MSTNIEQELLQTFLKIREYKKQTSYYISLSFERLYQIVVFQRDQYTIKDIIIKMFEFEENNEFIHIALISCVNKIFKYTIFDLQHLQEGEQTWISPQAIVEILYKLANVVINESTLDIYISKKLNLLKTILELPLEYISSDVFEVVWNLLQVCEQIPSIEIKEQSRDTIFFTVVSYIERVIANHNNDIQRIDYILQILSSKINKFYESYYNTPQGRTSDSIKAIEQPLQLLIFAIQLLKRNNLLNNHLQFIQRDFLFTLSKLSRLESVGIYSKILQAFEIIFECYKSGKILDTIQTRFLFGQIIYLKLKQCLKKKEEKEISSEFLCLMNFLKGFLSDRENLIYIYQKNDFMIQNQPLLNEMISIIIELSKEKYDKDDFKYITAYSSDLLMGLLTYQKQSKNVDEQKVQSLYQLYQSNKLKWTELFNIFNENPKDFLKKIASFKQVQDFRNLDDDSIKQITRFLRVYSDINQKHMIEILGGTEKFHNKCLIEYLKLFNFSQISILEATRVVFSTFLMTGETQQVLRFLEAYSNMYFENNNHMFLSSDSIYVYISAMMMLHSDLHNENNQNKMQLEQFINQVRGCNLQQGQHTGGVDLPKEFVTECYQNIQKEEIRECRNFHTSQYTTKIIWNYLESDQEFNKDTNNLSFIEPELVEIDNDPEMKQQVSEKAIFDLILSNIISNIDSIIIKFFELDEESVSQFIESLITLCVQNDKTDQIELIFSNFYINAKVENIGEQDEKSIQYLFCCFLMLKKAFAHIKVQRPQAIKLLTKTTKIRSSLIRDSLAQRCNLLMKKIRESNDFYNQNKHNSRSILDIFSNFLVQEEQSDDEQEEKSIVSLQQRVPYDISSIYAKRFKNENLTSEILSQTLLLDDKEYEDLINSILNEFNGYSIAQFSQRTHTFAHLIDICIQIMKKNQDRVEKVWEKICILLKLGFSRDKVDKKDPLLFQIDNENLKSLIFTLNEMSILKKKKKTFLHSFSKFCLLELCMNHMHLCDKFNSYDDCLQEGLNYLDNCSLQLLEEFNVQLNTYIASNQLFECRKGSYLQALKMFDKIQEVLNGKNLEKQEVITNCVTLKDSIGNFAYQLNNISDDEEYVQVLIQTMKLFENYLKSKIFKVLDAEIYALNLLQGLIISEGARSNQIKAFDRELNATLLQALLSLILCVKDWSQSTVEQIIKMIQRTIVQIRYKYVSDELFRQIYDCIRLCQNKILLFKNDQILRDYINILSSLFLNWINKERFNEIFLNPFIVNLAEIHKFSAENQLNQICTVIKSKITEIFTHLSNEGILKQDSLSVQKCNQICQKYNIQVSFHQIFNIPYSPQASQQSQQLQQLQQEKLQISPKFYSQQNLNENNNVIDSCKMNTDDNKTVDSNNQSSQNELNSNQEINVNQQKSSEEKEGIAEQIDQQSQPQIEEKQNSQQNIQNPNQDQESTEDKQIPLI</sequence>
<gene>
    <name evidence="3" type="ORF">TTHERM_01082910</name>
</gene>
<dbReference type="GO" id="GO:0005085">
    <property type="term" value="F:guanyl-nucleotide exchange factor activity"/>
    <property type="evidence" value="ECO:0007669"/>
    <property type="project" value="InterPro"/>
</dbReference>
<dbReference type="eggNOG" id="KOG0928">
    <property type="taxonomic scope" value="Eukaryota"/>
</dbReference>
<dbReference type="Proteomes" id="UP000009168">
    <property type="component" value="Unassembled WGS sequence"/>
</dbReference>
<dbReference type="GO" id="GO:0032012">
    <property type="term" value="P:regulation of ARF protein signal transduction"/>
    <property type="evidence" value="ECO:0007669"/>
    <property type="project" value="InterPro"/>
</dbReference>
<dbReference type="Gene3D" id="1.10.1000.11">
    <property type="entry name" value="Arf Nucleotide-binding Site Opener,domain 2"/>
    <property type="match status" value="1"/>
</dbReference>
<reference evidence="4" key="1">
    <citation type="journal article" date="2006" name="PLoS Biol.">
        <title>Macronuclear genome sequence of the ciliate Tetrahymena thermophila, a model eukaryote.</title>
        <authorList>
            <person name="Eisen J.A."/>
            <person name="Coyne R.S."/>
            <person name="Wu M."/>
            <person name="Wu D."/>
            <person name="Thiagarajan M."/>
            <person name="Wortman J.R."/>
            <person name="Badger J.H."/>
            <person name="Ren Q."/>
            <person name="Amedeo P."/>
            <person name="Jones K.M."/>
            <person name="Tallon L.J."/>
            <person name="Delcher A.L."/>
            <person name="Salzberg S.L."/>
            <person name="Silva J.C."/>
            <person name="Haas B.J."/>
            <person name="Majoros W.H."/>
            <person name="Farzad M."/>
            <person name="Carlton J.M."/>
            <person name="Smith R.K. Jr."/>
            <person name="Garg J."/>
            <person name="Pearlman R.E."/>
            <person name="Karrer K.M."/>
            <person name="Sun L."/>
            <person name="Manning G."/>
            <person name="Elde N.C."/>
            <person name="Turkewitz A.P."/>
            <person name="Asai D.J."/>
            <person name="Wilkes D.E."/>
            <person name="Wang Y."/>
            <person name="Cai H."/>
            <person name="Collins K."/>
            <person name="Stewart B.A."/>
            <person name="Lee S.R."/>
            <person name="Wilamowska K."/>
            <person name="Weinberg Z."/>
            <person name="Ruzzo W.L."/>
            <person name="Wloga D."/>
            <person name="Gaertig J."/>
            <person name="Frankel J."/>
            <person name="Tsao C.-C."/>
            <person name="Gorovsky M.A."/>
            <person name="Keeling P.J."/>
            <person name="Waller R.F."/>
            <person name="Patron N.J."/>
            <person name="Cherry J.M."/>
            <person name="Stover N.A."/>
            <person name="Krieger C.J."/>
            <person name="del Toro C."/>
            <person name="Ryder H.F."/>
            <person name="Williamson S.C."/>
            <person name="Barbeau R.A."/>
            <person name="Hamilton E.P."/>
            <person name="Orias E."/>
        </authorList>
    </citation>
    <scope>NUCLEOTIDE SEQUENCE [LARGE SCALE GENOMIC DNA]</scope>
    <source>
        <strain evidence="4">SB210</strain>
    </source>
</reference>
<dbReference type="HOGENOM" id="CLU_258960_0_0_1"/>
<dbReference type="Pfam" id="PF01369">
    <property type="entry name" value="Sec7"/>
    <property type="match status" value="1"/>
</dbReference>
<feature type="region of interest" description="Disordered" evidence="1">
    <location>
        <begin position="1355"/>
        <end position="1440"/>
    </location>
</feature>
<dbReference type="InterPro" id="IPR035999">
    <property type="entry name" value="Sec7_dom_sf"/>
</dbReference>
<dbReference type="EMBL" id="GG662563">
    <property type="protein sequence ID" value="EAR82781.2"/>
    <property type="molecule type" value="Genomic_DNA"/>
</dbReference>
<dbReference type="SMART" id="SM00222">
    <property type="entry name" value="Sec7"/>
    <property type="match status" value="1"/>
</dbReference>
<proteinExistence type="predicted"/>
<protein>
    <submittedName>
        <fullName evidence="3">Sec7 domain protein</fullName>
    </submittedName>
</protein>
<name>Q22BX7_TETTS</name>
<keyword evidence="4" id="KW-1185">Reference proteome</keyword>
<evidence type="ECO:0000256" key="1">
    <source>
        <dbReference type="SAM" id="MobiDB-lite"/>
    </source>
</evidence>